<organism evidence="5 6">
    <name type="scientific">Ichthyophthirius multifiliis</name>
    <name type="common">White spot disease agent</name>
    <name type="synonym">Ich</name>
    <dbReference type="NCBI Taxonomy" id="5932"/>
    <lineage>
        <taxon>Eukaryota</taxon>
        <taxon>Sar</taxon>
        <taxon>Alveolata</taxon>
        <taxon>Ciliophora</taxon>
        <taxon>Intramacronucleata</taxon>
        <taxon>Oligohymenophorea</taxon>
        <taxon>Hymenostomatida</taxon>
        <taxon>Ophryoglenina</taxon>
        <taxon>Ichthyophthirius</taxon>
    </lineage>
</organism>
<feature type="transmembrane region" description="Helical" evidence="3">
    <location>
        <begin position="340"/>
        <end position="359"/>
    </location>
</feature>
<evidence type="ECO:0000256" key="1">
    <source>
        <dbReference type="ARBA" id="ARBA00022441"/>
    </source>
</evidence>
<keyword evidence="1" id="KW-0880">Kelch repeat</keyword>
<dbReference type="eggNOG" id="ENOG502QQ74">
    <property type="taxonomic scope" value="Eukaryota"/>
</dbReference>
<keyword evidence="3" id="KW-0472">Membrane</keyword>
<accession>G0R4C5</accession>
<gene>
    <name evidence="5" type="ORF">IMG5_191200</name>
</gene>
<dbReference type="STRING" id="857967.G0R4C5"/>
<dbReference type="OrthoDB" id="10251809at2759"/>
<evidence type="ECO:0000256" key="2">
    <source>
        <dbReference type="ARBA" id="ARBA00022737"/>
    </source>
</evidence>
<keyword evidence="6" id="KW-1185">Reference proteome</keyword>
<feature type="domain" description="BTB" evidence="4">
    <location>
        <begin position="271"/>
        <end position="338"/>
    </location>
</feature>
<dbReference type="GeneID" id="14903747"/>
<dbReference type="PANTHER" id="PTHR46093">
    <property type="entry name" value="ACYL-COA-BINDING DOMAIN-CONTAINING PROTEIN 5"/>
    <property type="match status" value="1"/>
</dbReference>
<dbReference type="Proteomes" id="UP000008983">
    <property type="component" value="Unassembled WGS sequence"/>
</dbReference>
<evidence type="ECO:0000259" key="4">
    <source>
        <dbReference type="PROSITE" id="PS50097"/>
    </source>
</evidence>
<dbReference type="SUPFAM" id="SSF117281">
    <property type="entry name" value="Kelch motif"/>
    <property type="match status" value="1"/>
</dbReference>
<keyword evidence="3" id="KW-0812">Transmembrane</keyword>
<dbReference type="InParanoid" id="G0R4C5"/>
<dbReference type="EMBL" id="GL984333">
    <property type="protein sequence ID" value="EGR27675.1"/>
    <property type="molecule type" value="Genomic_DNA"/>
</dbReference>
<dbReference type="SUPFAM" id="SSF54695">
    <property type="entry name" value="POZ domain"/>
    <property type="match status" value="1"/>
</dbReference>
<protein>
    <submittedName>
        <fullName evidence="5">Kelch motif family protein, putative</fullName>
    </submittedName>
</protein>
<dbReference type="RefSeq" id="XP_004025127.1">
    <property type="nucleotide sequence ID" value="XM_004025078.1"/>
</dbReference>
<evidence type="ECO:0000256" key="3">
    <source>
        <dbReference type="SAM" id="Phobius"/>
    </source>
</evidence>
<dbReference type="AlphaFoldDB" id="G0R4C5"/>
<keyword evidence="2" id="KW-0677">Repeat</keyword>
<evidence type="ECO:0000313" key="6">
    <source>
        <dbReference type="Proteomes" id="UP000008983"/>
    </source>
</evidence>
<dbReference type="Pfam" id="PF00651">
    <property type="entry name" value="BTB"/>
    <property type="match status" value="1"/>
</dbReference>
<dbReference type="InterPro" id="IPR000210">
    <property type="entry name" value="BTB/POZ_dom"/>
</dbReference>
<dbReference type="Gene3D" id="3.30.710.10">
    <property type="entry name" value="Potassium Channel Kv1.1, Chain A"/>
    <property type="match status" value="1"/>
</dbReference>
<dbReference type="SMART" id="SM00225">
    <property type="entry name" value="BTB"/>
    <property type="match status" value="1"/>
</dbReference>
<proteinExistence type="predicted"/>
<dbReference type="OMA" id="GWFNDLF"/>
<name>G0R4C5_ICHMU</name>
<sequence length="388" mass="45582">MYLIGGWIDKGLYQSNVIYILDLDSLEWEKKPSIGQYPGPCNMHTAEVYENQIFVFRGGDGQQYLNDLHSLDIDTFKWIEVQTKNTKPQPRANHSSCLIKDEMYIFGGWDGFKRLNDLHKLNLRSLEWLKIDVKNDILPLPRAGMKILHIEDNIYMFGGSGNVNNGQNQLICYNDFWIFSIKDNYWNQCKIQIKGLNTNSQQSIQPRSGHSFNFFNDQIYVFGGSNGNNYFDSYIIFDVNPKPQLIANDNMDFDNFFLQNISSFYNQPQFSDIIILVQNQQFYAHKIILSSFSENLKMMFTVGMAETKVNQIQISDITPHVFSILLQGIYNRNLSLQKKIWKILIYFLMFIKLVISFWLKRLSFKFNNIQPKLLILIIIWIFQKKLNR</sequence>
<dbReference type="PROSITE" id="PS50097">
    <property type="entry name" value="BTB"/>
    <property type="match status" value="1"/>
</dbReference>
<evidence type="ECO:0000313" key="5">
    <source>
        <dbReference type="EMBL" id="EGR27675.1"/>
    </source>
</evidence>
<dbReference type="InterPro" id="IPR015915">
    <property type="entry name" value="Kelch-typ_b-propeller"/>
</dbReference>
<reference evidence="5 6" key="1">
    <citation type="submission" date="2011-07" db="EMBL/GenBank/DDBJ databases">
        <authorList>
            <person name="Coyne R."/>
            <person name="Brami D."/>
            <person name="Johnson J."/>
            <person name="Hostetler J."/>
            <person name="Hannick L."/>
            <person name="Clark T."/>
            <person name="Cassidy-Hanley D."/>
            <person name="Inman J."/>
        </authorList>
    </citation>
    <scope>NUCLEOTIDE SEQUENCE [LARGE SCALE GENOMIC DNA]</scope>
    <source>
        <strain evidence="5 6">G5</strain>
    </source>
</reference>
<dbReference type="InterPro" id="IPR011333">
    <property type="entry name" value="SKP1/BTB/POZ_sf"/>
</dbReference>
<dbReference type="PANTHER" id="PTHR46093:SF3">
    <property type="entry name" value="ACYL-COA-BINDING DOMAIN-CONTAINING PROTEIN 4"/>
    <property type="match status" value="1"/>
</dbReference>
<keyword evidence="3" id="KW-1133">Transmembrane helix</keyword>
<dbReference type="Pfam" id="PF24681">
    <property type="entry name" value="Kelch_KLHDC2_KLHL20_DRC7"/>
    <property type="match status" value="1"/>
</dbReference>
<dbReference type="Gene3D" id="2.120.10.80">
    <property type="entry name" value="Kelch-type beta propeller"/>
    <property type="match status" value="1"/>
</dbReference>